<name>A0A1G9USL7_9FIRM</name>
<evidence type="ECO:0000313" key="2">
    <source>
        <dbReference type="EMBL" id="SDM62911.1"/>
    </source>
</evidence>
<dbReference type="EMBL" id="FNID01000002">
    <property type="protein sequence ID" value="SDM62911.1"/>
    <property type="molecule type" value="Genomic_DNA"/>
</dbReference>
<feature type="domain" description="VOC" evidence="1">
    <location>
        <begin position="7"/>
        <end position="133"/>
    </location>
</feature>
<reference evidence="2 3" key="1">
    <citation type="submission" date="2016-10" db="EMBL/GenBank/DDBJ databases">
        <authorList>
            <person name="de Groot N.N."/>
        </authorList>
    </citation>
    <scope>NUCLEOTIDE SEQUENCE [LARGE SCALE GENOMIC DNA]</scope>
    <source>
        <strain evidence="2 3">CGMCC 1.5012</strain>
    </source>
</reference>
<dbReference type="InterPro" id="IPR029068">
    <property type="entry name" value="Glyas_Bleomycin-R_OHBP_Dase"/>
</dbReference>
<sequence length="237" mass="26386">MHSNSQYSPGLALLIHDLQAAVHWLTENLFFTVLSDSPKDCITLQNGTCKLYLFHGNPSSFPAPEKGNYITGIVHIALQTYDVNKAIEWCKEKGLSLQLNNDQSFFNPKVFGQGERYFNIISPFGITFEVSERVGWKIASGIPVICGLDHIGIPTVNIQDEIDFFLTLGFIPEFSTVTNYNEIEGTIYCSMLKKHDVTLEIYQFADLIPKPLPTNTPIQGLIFMGPPICSPGGARLI</sequence>
<dbReference type="InterPro" id="IPR004360">
    <property type="entry name" value="Glyas_Fos-R_dOase_dom"/>
</dbReference>
<proteinExistence type="predicted"/>
<dbReference type="InterPro" id="IPR037523">
    <property type="entry name" value="VOC_core"/>
</dbReference>
<dbReference type="OrthoDB" id="371072at2"/>
<dbReference type="CDD" id="cd06587">
    <property type="entry name" value="VOC"/>
    <property type="match status" value="1"/>
</dbReference>
<organism evidence="2 3">
    <name type="scientific">Acetanaerobacterium elongatum</name>
    <dbReference type="NCBI Taxonomy" id="258515"/>
    <lineage>
        <taxon>Bacteria</taxon>
        <taxon>Bacillati</taxon>
        <taxon>Bacillota</taxon>
        <taxon>Clostridia</taxon>
        <taxon>Eubacteriales</taxon>
        <taxon>Oscillospiraceae</taxon>
        <taxon>Acetanaerobacterium</taxon>
    </lineage>
</organism>
<accession>A0A1G9USL7</accession>
<dbReference type="RefSeq" id="WP_092637644.1">
    <property type="nucleotide sequence ID" value="NZ_FNID01000002.1"/>
</dbReference>
<dbReference type="STRING" id="258515.SAMN05192585_102112"/>
<dbReference type="AlphaFoldDB" id="A0A1G9USL7"/>
<dbReference type="Gene3D" id="3.10.180.10">
    <property type="entry name" value="2,3-Dihydroxybiphenyl 1,2-Dioxygenase, domain 1"/>
    <property type="match status" value="1"/>
</dbReference>
<dbReference type="Proteomes" id="UP000199182">
    <property type="component" value="Unassembled WGS sequence"/>
</dbReference>
<keyword evidence="3" id="KW-1185">Reference proteome</keyword>
<dbReference type="PROSITE" id="PS51819">
    <property type="entry name" value="VOC"/>
    <property type="match status" value="1"/>
</dbReference>
<gene>
    <name evidence="2" type="ORF">SAMN05192585_102112</name>
</gene>
<evidence type="ECO:0000259" key="1">
    <source>
        <dbReference type="PROSITE" id="PS51819"/>
    </source>
</evidence>
<evidence type="ECO:0000313" key="3">
    <source>
        <dbReference type="Proteomes" id="UP000199182"/>
    </source>
</evidence>
<dbReference type="Pfam" id="PF00903">
    <property type="entry name" value="Glyoxalase"/>
    <property type="match status" value="1"/>
</dbReference>
<protein>
    <recommendedName>
        <fullName evidence="1">VOC domain-containing protein</fullName>
    </recommendedName>
</protein>
<dbReference type="SUPFAM" id="SSF54593">
    <property type="entry name" value="Glyoxalase/Bleomycin resistance protein/Dihydroxybiphenyl dioxygenase"/>
    <property type="match status" value="1"/>
</dbReference>